<keyword evidence="1" id="KW-0472">Membrane</keyword>
<feature type="transmembrane region" description="Helical" evidence="1">
    <location>
        <begin position="93"/>
        <end position="121"/>
    </location>
</feature>
<evidence type="ECO:0000256" key="1">
    <source>
        <dbReference type="SAM" id="Phobius"/>
    </source>
</evidence>
<evidence type="ECO:0000313" key="4">
    <source>
        <dbReference type="Proteomes" id="UP000439983"/>
    </source>
</evidence>
<feature type="transmembrane region" description="Helical" evidence="1">
    <location>
        <begin position="6"/>
        <end position="24"/>
    </location>
</feature>
<keyword evidence="1" id="KW-1133">Transmembrane helix</keyword>
<evidence type="ECO:0000259" key="2">
    <source>
        <dbReference type="Pfam" id="PF07331"/>
    </source>
</evidence>
<protein>
    <recommendedName>
        <fullName evidence="2">DUF1468 domain-containing protein</fullName>
    </recommendedName>
</protein>
<proteinExistence type="predicted"/>
<dbReference type="Proteomes" id="UP000439983">
    <property type="component" value="Unassembled WGS sequence"/>
</dbReference>
<feature type="domain" description="DUF1468" evidence="2">
    <location>
        <begin position="12"/>
        <end position="157"/>
    </location>
</feature>
<feature type="transmembrane region" description="Helical" evidence="1">
    <location>
        <begin position="36"/>
        <end position="53"/>
    </location>
</feature>
<dbReference type="RefSeq" id="WP_153437234.1">
    <property type="nucleotide sequence ID" value="NZ_JACIGA010000010.1"/>
</dbReference>
<keyword evidence="4" id="KW-1185">Reference proteome</keyword>
<dbReference type="EMBL" id="WITC01000026">
    <property type="protein sequence ID" value="MQX14152.1"/>
    <property type="molecule type" value="Genomic_DNA"/>
</dbReference>
<dbReference type="OrthoDB" id="8419331at2"/>
<keyword evidence="1" id="KW-0812">Transmembrane</keyword>
<dbReference type="InterPro" id="IPR009936">
    <property type="entry name" value="DUF1468"/>
</dbReference>
<organism evidence="3 4">
    <name type="scientific">Sinorhizobium terangae</name>
    <dbReference type="NCBI Taxonomy" id="110322"/>
    <lineage>
        <taxon>Bacteria</taxon>
        <taxon>Pseudomonadati</taxon>
        <taxon>Pseudomonadota</taxon>
        <taxon>Alphaproteobacteria</taxon>
        <taxon>Hyphomicrobiales</taxon>
        <taxon>Rhizobiaceae</taxon>
        <taxon>Sinorhizobium/Ensifer group</taxon>
        <taxon>Sinorhizobium</taxon>
    </lineage>
</organism>
<feature type="transmembrane region" description="Helical" evidence="1">
    <location>
        <begin position="133"/>
        <end position="155"/>
    </location>
</feature>
<dbReference type="Pfam" id="PF07331">
    <property type="entry name" value="TctB"/>
    <property type="match status" value="1"/>
</dbReference>
<name>A0A6N7L8W0_SINTE</name>
<evidence type="ECO:0000313" key="3">
    <source>
        <dbReference type="EMBL" id="MQX14152.1"/>
    </source>
</evidence>
<accession>A0A6N7L8W0</accession>
<reference evidence="3 4" key="1">
    <citation type="journal article" date="2013" name="Genome Biol.">
        <title>Comparative genomics of the core and accessory genomes of 48 Sinorhizobium strains comprising five genospecies.</title>
        <authorList>
            <person name="Sugawara M."/>
            <person name="Epstein B."/>
            <person name="Badgley B.D."/>
            <person name="Unno T."/>
            <person name="Xu L."/>
            <person name="Reese J."/>
            <person name="Gyaneshwar P."/>
            <person name="Denny R."/>
            <person name="Mudge J."/>
            <person name="Bharti A.K."/>
            <person name="Farmer A.D."/>
            <person name="May G.D."/>
            <person name="Woodward J.E."/>
            <person name="Medigue C."/>
            <person name="Vallenet D."/>
            <person name="Lajus A."/>
            <person name="Rouy Z."/>
            <person name="Martinez-Vaz B."/>
            <person name="Tiffin P."/>
            <person name="Young N.D."/>
            <person name="Sadowsky M.J."/>
        </authorList>
    </citation>
    <scope>NUCLEOTIDE SEQUENCE [LARGE SCALE GENOMIC DNA]</scope>
    <source>
        <strain evidence="3 4">USDA4894</strain>
    </source>
</reference>
<comment type="caution">
    <text evidence="3">The sequence shown here is derived from an EMBL/GenBank/DDBJ whole genome shotgun (WGS) entry which is preliminary data.</text>
</comment>
<sequence>MKNLSFSTWLTIVMLAFFIVMVGLSMEFPAKARFMPLIVGLPAIALCLVQLGIDLMPTSKSAFHGAPQAGLAQQAGLEPELPEFGPHTVSQEILMWVYFVAFVAGILTFGFYVSVPVLLLTFLRREAEASWRFAFSLAAVATLVLYLMFGALLQIQLHPGFVTPWLVQTIGIGAA</sequence>
<dbReference type="AlphaFoldDB" id="A0A6N7L8W0"/>
<gene>
    <name evidence="3" type="ORF">GHK62_05095</name>
</gene>